<sequence length="994" mass="113160">PPHPFPNMTVYRLMQWMNSGSKHKSEGEVTRLVNDVLLAEDFDTSHLEDFNSRRYLKLLNSPHAATTGASCQNMPPFPDDWKEETVNIQIPTRTRDPSGLGETFTVPGFHFRPLVEVIRAAFTEVQAKAFHLSPFKRIWKNPIDGKEQRIFDELYTSDAWLDAHNQLQKQPPERGCKLERVVAGLMLFSDATHLADFGTAKAWPLYLYFGNLSKYARSSPNSGACHLVGFLPSLPDRIGEVFCGLSQISKKALSALKTHCRRELFHACWSRMLDDDFLEAYRHGIVLRCADGVLRRVFPRLFTYSADYPEKILIATIKDMGRCPCPRCCTLKSLVDNVGLLRDMRSRLDQCRRYSLEMIQRARSFIYRSGYALDGTVIDRFLKSESWVPTINIFAQKLGPLGLDPFRMLVVDFMHECELGTWKALFAHLIRLLYALPRGEQHVAELNRRFRLTPTFGVGVIRRFANNTSEMKRLAARDFEDILQCAMPAFEGLLPERHNEIVLTLLYRFAEWHAYAKLRLHTESTLGLMGNAFTALTKQLRKFRAHTCSAYNMVELPREKNARARRKKSGKGTSNDSPRLKKFNMNTYKFHALGDYVQTIRLFGTTDSYTTQIGELAHRAIKAFYSLTNKHNPNRDLAKHERRRRHMRRIQESSTPSDLPSCDEENSLPPPEPRLHHQVSKSRNSPRDIYKLLQLHAGDPAIELKDHILYRFQGLDFDGDEYEFTDTQRNSISIPNNVLFESKTLRVNYTTYDLRREGDLLNSSGHCDVMVLSQDANNPHPYWYARILRVFHVGVLHIHPETGAQSEHYMDILWVRWFGEVPGHRSGTKAARLPKVGFVSAEDSLAFGFLDPALVIRGCHLIPAFADGRTTELLREGTSAGRMPDESDDWAAYYVNVFVDRDMFMRYVDGGGVGHPHQVTAAGGLDPAGMECDHADRDLTGDASDEEIEQDRQVEDGDNMNSDDDSDGDDGDSSEDDDDGDDSDGDDSDGGEED</sequence>
<name>A0ACB8B298_9AGAM</name>
<evidence type="ECO:0000313" key="1">
    <source>
        <dbReference type="EMBL" id="KAH7919248.1"/>
    </source>
</evidence>
<keyword evidence="2" id="KW-1185">Reference proteome</keyword>
<comment type="caution">
    <text evidence="1">The sequence shown here is derived from an EMBL/GenBank/DDBJ whole genome shotgun (WGS) entry which is preliminary data.</text>
</comment>
<organism evidence="1 2">
    <name type="scientific">Leucogyrophana mollusca</name>
    <dbReference type="NCBI Taxonomy" id="85980"/>
    <lineage>
        <taxon>Eukaryota</taxon>
        <taxon>Fungi</taxon>
        <taxon>Dikarya</taxon>
        <taxon>Basidiomycota</taxon>
        <taxon>Agaricomycotina</taxon>
        <taxon>Agaricomycetes</taxon>
        <taxon>Agaricomycetidae</taxon>
        <taxon>Boletales</taxon>
        <taxon>Boletales incertae sedis</taxon>
        <taxon>Leucogyrophana</taxon>
    </lineage>
</organism>
<reference evidence="1" key="1">
    <citation type="journal article" date="2021" name="New Phytol.">
        <title>Evolutionary innovations through gain and loss of genes in the ectomycorrhizal Boletales.</title>
        <authorList>
            <person name="Wu G."/>
            <person name="Miyauchi S."/>
            <person name="Morin E."/>
            <person name="Kuo A."/>
            <person name="Drula E."/>
            <person name="Varga T."/>
            <person name="Kohler A."/>
            <person name="Feng B."/>
            <person name="Cao Y."/>
            <person name="Lipzen A."/>
            <person name="Daum C."/>
            <person name="Hundley H."/>
            <person name="Pangilinan J."/>
            <person name="Johnson J."/>
            <person name="Barry K."/>
            <person name="LaButti K."/>
            <person name="Ng V."/>
            <person name="Ahrendt S."/>
            <person name="Min B."/>
            <person name="Choi I.G."/>
            <person name="Park H."/>
            <person name="Plett J.M."/>
            <person name="Magnuson J."/>
            <person name="Spatafora J.W."/>
            <person name="Nagy L.G."/>
            <person name="Henrissat B."/>
            <person name="Grigoriev I.V."/>
            <person name="Yang Z.L."/>
            <person name="Xu J."/>
            <person name="Martin F.M."/>
        </authorList>
    </citation>
    <scope>NUCLEOTIDE SEQUENCE</scope>
    <source>
        <strain evidence="1">KUC20120723A-06</strain>
    </source>
</reference>
<dbReference type="Proteomes" id="UP000790709">
    <property type="component" value="Unassembled WGS sequence"/>
</dbReference>
<feature type="non-terminal residue" evidence="1">
    <location>
        <position position="994"/>
    </location>
</feature>
<protein>
    <submittedName>
        <fullName evidence="1">Uncharacterized protein</fullName>
    </submittedName>
</protein>
<gene>
    <name evidence="1" type="ORF">BV22DRAFT_976232</name>
</gene>
<evidence type="ECO:0000313" key="2">
    <source>
        <dbReference type="Proteomes" id="UP000790709"/>
    </source>
</evidence>
<feature type="non-terminal residue" evidence="1">
    <location>
        <position position="1"/>
    </location>
</feature>
<dbReference type="EMBL" id="MU266678">
    <property type="protein sequence ID" value="KAH7919248.1"/>
    <property type="molecule type" value="Genomic_DNA"/>
</dbReference>
<accession>A0ACB8B298</accession>
<proteinExistence type="predicted"/>